<protein>
    <submittedName>
        <fullName evidence="1">Uncharacterized protein</fullName>
    </submittedName>
</protein>
<sequence length="127" mass="14355">MKASVQYNDLVGTAAADITDFIGGNSLDEIAKYVQLDTERFKLVGLSIYGTEKPSISLICIDKEQSQGGKEYIVNMNLFDTIISKEELLSIILKRLHIVLYQKGDHKYSSLDCDEEVSYNDYHNPEQ</sequence>
<organism evidence="1">
    <name type="scientific">Siphoviridae sp. cttdo1</name>
    <dbReference type="NCBI Taxonomy" id="2823606"/>
    <lineage>
        <taxon>Viruses</taxon>
        <taxon>Duplodnaviria</taxon>
        <taxon>Heunggongvirae</taxon>
        <taxon>Uroviricota</taxon>
        <taxon>Caudoviricetes</taxon>
    </lineage>
</organism>
<reference evidence="1" key="1">
    <citation type="journal article" date="2021" name="Proc. Natl. Acad. Sci. U.S.A.">
        <title>A Catalog of Tens of Thousands of Viruses from Human Metagenomes Reveals Hidden Associations with Chronic Diseases.</title>
        <authorList>
            <person name="Tisza M.J."/>
            <person name="Buck C.B."/>
        </authorList>
    </citation>
    <scope>NUCLEOTIDE SEQUENCE</scope>
    <source>
        <strain evidence="1">Cttdo1</strain>
    </source>
</reference>
<accession>A0A8S5LC30</accession>
<name>A0A8S5LC30_9CAUD</name>
<proteinExistence type="predicted"/>
<evidence type="ECO:0000313" key="1">
    <source>
        <dbReference type="EMBL" id="DAD67487.1"/>
    </source>
</evidence>
<dbReference type="EMBL" id="BK014678">
    <property type="protein sequence ID" value="DAD67487.1"/>
    <property type="molecule type" value="Genomic_DNA"/>
</dbReference>